<keyword evidence="1" id="KW-1133">Transmembrane helix</keyword>
<comment type="caution">
    <text evidence="2">The sequence shown here is derived from an EMBL/GenBank/DDBJ whole genome shotgun (WGS) entry which is preliminary data.</text>
</comment>
<sequence length="276" mass="32755">MFKTGVDNYLSCLETSNSNPFHLKAKYFKQAVRFVQIKSVVKTIDGIFYQFDRLIPFDEFISLPYVRHEHSEIMIRKLMDYNQRINYLITFCSYRLGQEIPLLCDQNKKYLYDFTTPVIQLQRTCIQKRVVHFKDKVTQFALWTKHYNRCTARMNQIVVFNYYGKTWNGETFENRQTYQGSAFINYSANVFMVTASCDKDLAQSEAQCVQNRNYMMHRDNRENMYFIVESLQEYNEIRYYAIETSLGTFNWSYVVFGLTSAVIIGMVVFGLVSQRS</sequence>
<keyword evidence="1" id="KW-0472">Membrane</keyword>
<dbReference type="Proteomes" id="UP001642409">
    <property type="component" value="Unassembled WGS sequence"/>
</dbReference>
<name>A0ABP1I737_9EUKA</name>
<feature type="transmembrane region" description="Helical" evidence="1">
    <location>
        <begin position="251"/>
        <end position="272"/>
    </location>
</feature>
<organism evidence="2 3">
    <name type="scientific">Hexamita inflata</name>
    <dbReference type="NCBI Taxonomy" id="28002"/>
    <lineage>
        <taxon>Eukaryota</taxon>
        <taxon>Metamonada</taxon>
        <taxon>Diplomonadida</taxon>
        <taxon>Hexamitidae</taxon>
        <taxon>Hexamitinae</taxon>
        <taxon>Hexamita</taxon>
    </lineage>
</organism>
<evidence type="ECO:0000313" key="2">
    <source>
        <dbReference type="EMBL" id="CAL6010758.1"/>
    </source>
</evidence>
<evidence type="ECO:0000256" key="1">
    <source>
        <dbReference type="SAM" id="Phobius"/>
    </source>
</evidence>
<protein>
    <submittedName>
        <fullName evidence="2">Hypothetical_protein</fullName>
    </submittedName>
</protein>
<reference evidence="2 3" key="1">
    <citation type="submission" date="2024-07" db="EMBL/GenBank/DDBJ databases">
        <authorList>
            <person name="Akdeniz Z."/>
        </authorList>
    </citation>
    <scope>NUCLEOTIDE SEQUENCE [LARGE SCALE GENOMIC DNA]</scope>
</reference>
<gene>
    <name evidence="2" type="ORF">HINF_LOCUS22237</name>
</gene>
<dbReference type="EMBL" id="CAXDID020000062">
    <property type="protein sequence ID" value="CAL6010758.1"/>
    <property type="molecule type" value="Genomic_DNA"/>
</dbReference>
<keyword evidence="1" id="KW-0812">Transmembrane</keyword>
<accession>A0ABP1I737</accession>
<proteinExistence type="predicted"/>
<keyword evidence="3" id="KW-1185">Reference proteome</keyword>
<evidence type="ECO:0000313" key="3">
    <source>
        <dbReference type="Proteomes" id="UP001642409"/>
    </source>
</evidence>